<dbReference type="PANTHER" id="PTHR43575:SF1">
    <property type="entry name" value="PROTEIN ABCI7, CHLOROPLASTIC"/>
    <property type="match status" value="1"/>
</dbReference>
<dbReference type="GO" id="GO:0016226">
    <property type="term" value="P:iron-sulfur cluster assembly"/>
    <property type="evidence" value="ECO:0007669"/>
    <property type="project" value="InterPro"/>
</dbReference>
<reference evidence="2 3" key="1">
    <citation type="submission" date="2016-11" db="EMBL/GenBank/DDBJ databases">
        <authorList>
            <person name="Jaros S."/>
            <person name="Januszkiewicz K."/>
            <person name="Wedrychowicz H."/>
        </authorList>
    </citation>
    <scope>NUCLEOTIDE SEQUENCE [LARGE SCALE GENOMIC DNA]</scope>
    <source>
        <strain evidence="2 3">DSM 15930</strain>
    </source>
</reference>
<dbReference type="Pfam" id="PF01458">
    <property type="entry name" value="SUFBD_core"/>
    <property type="match status" value="1"/>
</dbReference>
<evidence type="ECO:0000313" key="2">
    <source>
        <dbReference type="EMBL" id="SHM00895.1"/>
    </source>
</evidence>
<keyword evidence="3" id="KW-1185">Reference proteome</keyword>
<dbReference type="AlphaFoldDB" id="A0A1M7FAB1"/>
<evidence type="ECO:0000313" key="3">
    <source>
        <dbReference type="Proteomes" id="UP000184038"/>
    </source>
</evidence>
<name>A0A1M7FAB1_9FIRM</name>
<sequence>MMDKIRLNETPVRTSVKFGINDIVLDDFTVPEEITAFDSVTIKDRAGQVTTNERIKDTSLIYGVGEILEDQVNEQSNQNIKIVMDQKNQENVELVFDFQGKDHCLVDNIEILAEEGSKGTVILKYKSSKDNADLHEKDYHNGICRIKAKKKSDIRVIVINLLNEDSRNFISLESNVEESAKVDIITVDFGGRSSVSNYYVNLEKNNSEGNINSIYLGKEDQKIDINYMAHLYGEKTNIDIEVQGALKDRATKSFKGTLDFKTGAKKAKGNENEFCMLLSDKAKSKALPMLLCTEEDVEGNHSSASGKVDSKELFYLMTRGFSQKEAMKLIVKAKFSHIIERIEQEELREEILAEIDKRLD</sequence>
<dbReference type="InterPro" id="IPR055346">
    <property type="entry name" value="Fe-S_cluster_assembly_SufBD"/>
</dbReference>
<dbReference type="EMBL" id="FRCP01000005">
    <property type="protein sequence ID" value="SHM00895.1"/>
    <property type="molecule type" value="Genomic_DNA"/>
</dbReference>
<proteinExistence type="predicted"/>
<dbReference type="SUPFAM" id="SSF101960">
    <property type="entry name" value="Stabilizer of iron transporter SufD"/>
    <property type="match status" value="1"/>
</dbReference>
<organism evidence="2 3">
    <name type="scientific">Anaerosporobacter mobilis DSM 15930</name>
    <dbReference type="NCBI Taxonomy" id="1120996"/>
    <lineage>
        <taxon>Bacteria</taxon>
        <taxon>Bacillati</taxon>
        <taxon>Bacillota</taxon>
        <taxon>Clostridia</taxon>
        <taxon>Lachnospirales</taxon>
        <taxon>Lachnospiraceae</taxon>
        <taxon>Anaerosporobacter</taxon>
    </lineage>
</organism>
<dbReference type="STRING" id="1120996.SAMN02746066_00505"/>
<dbReference type="InterPro" id="IPR000825">
    <property type="entry name" value="SUF_FeS_clus_asmbl_SufBD_core"/>
</dbReference>
<dbReference type="OrthoDB" id="9803529at2"/>
<gene>
    <name evidence="2" type="ORF">SAMN02746066_00505</name>
</gene>
<evidence type="ECO:0000259" key="1">
    <source>
        <dbReference type="Pfam" id="PF01458"/>
    </source>
</evidence>
<feature type="domain" description="SUF system FeS cluster assembly SufBD core" evidence="1">
    <location>
        <begin position="100"/>
        <end position="333"/>
    </location>
</feature>
<protein>
    <submittedName>
        <fullName evidence="2">Uncharacterized protein family (UPF0051)</fullName>
    </submittedName>
</protein>
<dbReference type="Proteomes" id="UP000184038">
    <property type="component" value="Unassembled WGS sequence"/>
</dbReference>
<accession>A0A1M7FAB1</accession>
<dbReference type="InterPro" id="IPR037284">
    <property type="entry name" value="SUF_FeS_clus_asmbl_SufBD_sf"/>
</dbReference>
<dbReference type="PANTHER" id="PTHR43575">
    <property type="entry name" value="PROTEIN ABCI7, CHLOROPLASTIC"/>
    <property type="match status" value="1"/>
</dbReference>